<feature type="signal peptide" evidence="1">
    <location>
        <begin position="1"/>
        <end position="20"/>
    </location>
</feature>
<dbReference type="WBParaSite" id="EN70_2181">
    <property type="protein sequence ID" value="EN70_2181"/>
    <property type="gene ID" value="EN70_2181"/>
</dbReference>
<protein>
    <submittedName>
        <fullName evidence="2 4">Uncharacterized protein</fullName>
    </submittedName>
</protein>
<sequence>MYLPFPSILITIFIIITVKADVEIIAEKNDSCGNELNQSSVAINSSLCDIIRTLDGHEWSQAEENVTSLSSVINGHVVEQKVTSTESTKTHINDNFEDLRGRISVETLDLIKRLHMLYLNTENSNKQSTSLSSGENKSRKEEIIHVSGKLEIL</sequence>
<feature type="chain" id="PRO_5010524910" evidence="1">
    <location>
        <begin position="21"/>
        <end position="153"/>
    </location>
</feature>
<accession>A0A1I7VG52</accession>
<evidence type="ECO:0000313" key="4">
    <source>
        <dbReference type="WBParaSite" id="EN70_2181"/>
    </source>
</evidence>
<keyword evidence="3" id="KW-1185">Reference proteome</keyword>
<dbReference type="OMA" id="HINDNFE"/>
<dbReference type="OrthoDB" id="5828229at2759"/>
<evidence type="ECO:0000313" key="2">
    <source>
        <dbReference type="EMBL" id="EFO18601.2"/>
    </source>
</evidence>
<organism evidence="3 4">
    <name type="scientific">Loa loa</name>
    <name type="common">Eye worm</name>
    <name type="synonym">Filaria loa</name>
    <dbReference type="NCBI Taxonomy" id="7209"/>
    <lineage>
        <taxon>Eukaryota</taxon>
        <taxon>Metazoa</taxon>
        <taxon>Ecdysozoa</taxon>
        <taxon>Nematoda</taxon>
        <taxon>Chromadorea</taxon>
        <taxon>Rhabditida</taxon>
        <taxon>Spirurina</taxon>
        <taxon>Spiruromorpha</taxon>
        <taxon>Filarioidea</taxon>
        <taxon>Onchocercidae</taxon>
        <taxon>Loa</taxon>
    </lineage>
</organism>
<evidence type="ECO:0000256" key="1">
    <source>
        <dbReference type="SAM" id="SignalP"/>
    </source>
</evidence>
<reference evidence="2 3" key="1">
    <citation type="submission" date="2012-04" db="EMBL/GenBank/DDBJ databases">
        <title>The Genome Sequence of Loa loa.</title>
        <authorList>
            <consortium name="The Broad Institute Genome Sequencing Platform"/>
            <consortium name="Broad Institute Genome Sequencing Center for Infectious Disease"/>
            <person name="Nutman T.B."/>
            <person name="Fink D.L."/>
            <person name="Russ C."/>
            <person name="Young S."/>
            <person name="Zeng Q."/>
            <person name="Gargeya S."/>
            <person name="Alvarado L."/>
            <person name="Berlin A."/>
            <person name="Chapman S.B."/>
            <person name="Chen Z."/>
            <person name="Freedman E."/>
            <person name="Gellesch M."/>
            <person name="Goldberg J."/>
            <person name="Griggs A."/>
            <person name="Gujja S."/>
            <person name="Heilman E.R."/>
            <person name="Heiman D."/>
            <person name="Howarth C."/>
            <person name="Mehta T."/>
            <person name="Neiman D."/>
            <person name="Pearson M."/>
            <person name="Roberts A."/>
            <person name="Saif S."/>
            <person name="Shea T."/>
            <person name="Shenoy N."/>
            <person name="Sisk P."/>
            <person name="Stolte C."/>
            <person name="Sykes S."/>
            <person name="White J."/>
            <person name="Yandava C."/>
            <person name="Haas B."/>
            <person name="Henn M.R."/>
            <person name="Nusbaum C."/>
            <person name="Birren B."/>
        </authorList>
    </citation>
    <scope>NUCLEOTIDE SEQUENCE [LARGE SCALE GENOMIC DNA]</scope>
</reference>
<reference evidence="4" key="2">
    <citation type="submission" date="2016-11" db="UniProtKB">
        <authorList>
            <consortium name="WormBaseParasite"/>
        </authorList>
    </citation>
    <scope>IDENTIFICATION</scope>
</reference>
<dbReference type="InParanoid" id="A0A1I7VG52"/>
<dbReference type="EMBL" id="JH712255">
    <property type="protein sequence ID" value="EFO18601.2"/>
    <property type="molecule type" value="Genomic_DNA"/>
</dbReference>
<evidence type="ECO:0000313" key="3">
    <source>
        <dbReference type="Proteomes" id="UP000095285"/>
    </source>
</evidence>
<dbReference type="RefSeq" id="XP_020301781.1">
    <property type="nucleotide sequence ID" value="XM_020448040.1"/>
</dbReference>
<dbReference type="CTD" id="9947335"/>
<dbReference type="AlphaFoldDB" id="A0A1I7VG52"/>
<dbReference type="GeneID" id="9947335"/>
<proteinExistence type="predicted"/>
<dbReference type="KEGG" id="loa:LOAG_09893"/>
<keyword evidence="1" id="KW-0732">Signal</keyword>
<dbReference type="Proteomes" id="UP000095285">
    <property type="component" value="Unassembled WGS sequence"/>
</dbReference>
<gene>
    <name evidence="2 4" type="ORF">LOAG_09893</name>
</gene>
<name>A0A1I7VG52_LOALO</name>
<accession>A0A1S0TS70</accession>